<accession>A0ABT3CSX9</accession>
<evidence type="ECO:0000313" key="1">
    <source>
        <dbReference type="EMBL" id="MCV9386810.1"/>
    </source>
</evidence>
<name>A0ABT3CSX9_9BACT</name>
<protein>
    <recommendedName>
        <fullName evidence="3">DUF4394 domain-containing protein</fullName>
    </recommendedName>
</protein>
<keyword evidence="2" id="KW-1185">Reference proteome</keyword>
<proteinExistence type="predicted"/>
<gene>
    <name evidence="1" type="ORF">N7U62_09065</name>
</gene>
<sequence>MKRAILLLSLIALFVQCKDDEIDPKESFTKIYDSFRSDHDYNPIDVVALDTGYLILAGQKLSNSQYMGVQLIKLDEAGNYTMEDEVLPEAYVAPIGDLVTIGDNHYFLTMEEQASYGARLVEVMGNSPADYNIITPGGGLTFPLAMAKTENDELLILSYNAGSEQMVISLHATDGSRIGGNGYAIGAGATFDDITGSSIFDHYIDPERDGLPFFCGQIPGGDYYFNGVYGYTMSWVFTNFGNTPTGQVQGQGAHGGMTAALPLGGNSFSIFGYQYNDNFINPIQTVDYTSSPSSVDYFSLPFSEFKSRTNAKIISADLGLSTYSIVAAESQSRQVVLYFYDSTSGELAGIHKIGHLNPYELSSIKLDADNNLMVLGTTLVSGRLPRIFFSKIPEKELLGFVGQ</sequence>
<comment type="caution">
    <text evidence="1">The sequence shown here is derived from an EMBL/GenBank/DDBJ whole genome shotgun (WGS) entry which is preliminary data.</text>
</comment>
<dbReference type="RefSeq" id="WP_264137644.1">
    <property type="nucleotide sequence ID" value="NZ_JAOYOD010000001.1"/>
</dbReference>
<organism evidence="1 2">
    <name type="scientific">Reichenbachiella ulvae</name>
    <dbReference type="NCBI Taxonomy" id="2980104"/>
    <lineage>
        <taxon>Bacteria</taxon>
        <taxon>Pseudomonadati</taxon>
        <taxon>Bacteroidota</taxon>
        <taxon>Cytophagia</taxon>
        <taxon>Cytophagales</taxon>
        <taxon>Reichenbachiellaceae</taxon>
        <taxon>Reichenbachiella</taxon>
    </lineage>
</organism>
<dbReference type="EMBL" id="JAOYOD010000001">
    <property type="protein sequence ID" value="MCV9386810.1"/>
    <property type="molecule type" value="Genomic_DNA"/>
</dbReference>
<evidence type="ECO:0008006" key="3">
    <source>
        <dbReference type="Google" id="ProtNLM"/>
    </source>
</evidence>
<reference evidence="1 2" key="1">
    <citation type="submission" date="2022-10" db="EMBL/GenBank/DDBJ databases">
        <title>Comparative genomics and taxonomic characterization of three novel marine species of genus Reichenbachiella exhibiting antioxidant and polysaccharide degradation activities.</title>
        <authorList>
            <person name="Muhammad N."/>
            <person name="Lee Y.-J."/>
            <person name="Ko J."/>
            <person name="Kim S.-G."/>
        </authorList>
    </citation>
    <scope>NUCLEOTIDE SEQUENCE [LARGE SCALE GENOMIC DNA]</scope>
    <source>
        <strain evidence="1 2">ABR2-5</strain>
    </source>
</reference>
<evidence type="ECO:0000313" key="2">
    <source>
        <dbReference type="Proteomes" id="UP001300692"/>
    </source>
</evidence>
<dbReference type="Proteomes" id="UP001300692">
    <property type="component" value="Unassembled WGS sequence"/>
</dbReference>